<comment type="caution">
    <text evidence="3">The sequence shown here is derived from an EMBL/GenBank/DDBJ whole genome shotgun (WGS) entry which is preliminary data.</text>
</comment>
<protein>
    <recommendedName>
        <fullName evidence="5">Lipoprotein</fullName>
    </recommendedName>
</protein>
<organism evidence="3 4">
    <name type="scientific">Actinomyces massiliensis F0489</name>
    <dbReference type="NCBI Taxonomy" id="1125718"/>
    <lineage>
        <taxon>Bacteria</taxon>
        <taxon>Bacillati</taxon>
        <taxon>Actinomycetota</taxon>
        <taxon>Actinomycetes</taxon>
        <taxon>Actinomycetales</taxon>
        <taxon>Actinomycetaceae</taxon>
        <taxon>Actinomyces</taxon>
    </lineage>
</organism>
<evidence type="ECO:0008006" key="5">
    <source>
        <dbReference type="Google" id="ProtNLM"/>
    </source>
</evidence>
<feature type="chain" id="PRO_5038957623" description="Lipoprotein" evidence="2">
    <location>
        <begin position="23"/>
        <end position="215"/>
    </location>
</feature>
<dbReference type="PATRIC" id="fig|1125718.3.peg.1944"/>
<evidence type="ECO:0000313" key="3">
    <source>
        <dbReference type="EMBL" id="EJF41395.1"/>
    </source>
</evidence>
<sequence>MRTTVRILSIVAVAACAVGLSACEDEVAQPGPGAGTATAGATSSPSGPASAAGAQEIEPITFTDEAIGLTETCDQLISDFDAPQFKELSSSENETIYLLHCTLEFSGNLSFNTETDDTLKLSDDNDKYHDATVRFSSLDDDIKQAGLDPINIDDYGTNHVDGWFALEAWEKGGKPYPLPEGAMTLVYERGALSEKGSGKVYEAYSNRAKVTAKNG</sequence>
<keyword evidence="4" id="KW-1185">Reference proteome</keyword>
<evidence type="ECO:0000313" key="4">
    <source>
        <dbReference type="Proteomes" id="UP000002941"/>
    </source>
</evidence>
<dbReference type="Proteomes" id="UP000002941">
    <property type="component" value="Unassembled WGS sequence"/>
</dbReference>
<feature type="signal peptide" evidence="2">
    <location>
        <begin position="1"/>
        <end position="22"/>
    </location>
</feature>
<gene>
    <name evidence="3" type="ORF">HMPREF1318_1295</name>
</gene>
<feature type="region of interest" description="Disordered" evidence="1">
    <location>
        <begin position="30"/>
        <end position="53"/>
    </location>
</feature>
<feature type="compositionally biased region" description="Low complexity" evidence="1">
    <location>
        <begin position="35"/>
        <end position="53"/>
    </location>
</feature>
<dbReference type="EMBL" id="AKFT01000159">
    <property type="protein sequence ID" value="EJF41395.1"/>
    <property type="molecule type" value="Genomic_DNA"/>
</dbReference>
<dbReference type="AlphaFoldDB" id="J1H716"/>
<dbReference type="OrthoDB" id="3260844at2"/>
<dbReference type="eggNOG" id="ENOG5031Z7X">
    <property type="taxonomic scope" value="Bacteria"/>
</dbReference>
<evidence type="ECO:0000256" key="2">
    <source>
        <dbReference type="SAM" id="SignalP"/>
    </source>
</evidence>
<proteinExistence type="predicted"/>
<name>J1H716_9ACTO</name>
<dbReference type="RefSeq" id="WP_008732346.1">
    <property type="nucleotide sequence ID" value="NZ_AKFT01000159.1"/>
</dbReference>
<keyword evidence="2" id="KW-0732">Signal</keyword>
<reference evidence="3 4" key="1">
    <citation type="submission" date="2012-05" db="EMBL/GenBank/DDBJ databases">
        <authorList>
            <person name="Harkins D.M."/>
            <person name="Madupu R."/>
            <person name="Durkin A.S."/>
            <person name="Torralba M."/>
            <person name="Methe B."/>
            <person name="Sutton G.G."/>
            <person name="Nelson K.E."/>
        </authorList>
    </citation>
    <scope>NUCLEOTIDE SEQUENCE [LARGE SCALE GENOMIC DNA]</scope>
    <source>
        <strain evidence="3 4">F0489</strain>
    </source>
</reference>
<accession>J1H716</accession>
<dbReference type="PROSITE" id="PS51257">
    <property type="entry name" value="PROKAR_LIPOPROTEIN"/>
    <property type="match status" value="1"/>
</dbReference>
<evidence type="ECO:0000256" key="1">
    <source>
        <dbReference type="SAM" id="MobiDB-lite"/>
    </source>
</evidence>